<feature type="transmembrane region" description="Helical" evidence="2">
    <location>
        <begin position="264"/>
        <end position="289"/>
    </location>
</feature>
<keyword evidence="2" id="KW-1133">Transmembrane helix</keyword>
<dbReference type="Proteomes" id="UP000492821">
    <property type="component" value="Unassembled WGS sequence"/>
</dbReference>
<organism evidence="4 5">
    <name type="scientific">Panagrellus redivivus</name>
    <name type="common">Microworm</name>
    <dbReference type="NCBI Taxonomy" id="6233"/>
    <lineage>
        <taxon>Eukaryota</taxon>
        <taxon>Metazoa</taxon>
        <taxon>Ecdysozoa</taxon>
        <taxon>Nematoda</taxon>
        <taxon>Chromadorea</taxon>
        <taxon>Rhabditida</taxon>
        <taxon>Tylenchina</taxon>
        <taxon>Panagrolaimomorpha</taxon>
        <taxon>Panagrolaimoidea</taxon>
        <taxon>Panagrolaimidae</taxon>
        <taxon>Panagrellus</taxon>
    </lineage>
</organism>
<keyword evidence="3" id="KW-0732">Signal</keyword>
<evidence type="ECO:0000313" key="4">
    <source>
        <dbReference type="Proteomes" id="UP000492821"/>
    </source>
</evidence>
<reference evidence="5" key="2">
    <citation type="submission" date="2020-10" db="UniProtKB">
        <authorList>
            <consortium name="WormBaseParasite"/>
        </authorList>
    </citation>
    <scope>IDENTIFICATION</scope>
</reference>
<keyword evidence="2" id="KW-0472">Membrane</keyword>
<evidence type="ECO:0000256" key="2">
    <source>
        <dbReference type="SAM" id="Phobius"/>
    </source>
</evidence>
<keyword evidence="4" id="KW-1185">Reference proteome</keyword>
<dbReference type="AlphaFoldDB" id="A0A7E4W630"/>
<accession>A0A7E4W630</accession>
<evidence type="ECO:0000256" key="3">
    <source>
        <dbReference type="SAM" id="SignalP"/>
    </source>
</evidence>
<keyword evidence="2" id="KW-0812">Transmembrane</keyword>
<reference evidence="4" key="1">
    <citation type="journal article" date="2013" name="Genetics">
        <title>The draft genome and transcriptome of Panagrellus redivivus are shaped by the harsh demands of a free-living lifestyle.</title>
        <authorList>
            <person name="Srinivasan J."/>
            <person name="Dillman A.R."/>
            <person name="Macchietto M.G."/>
            <person name="Heikkinen L."/>
            <person name="Lakso M."/>
            <person name="Fracchia K.M."/>
            <person name="Antoshechkin I."/>
            <person name="Mortazavi A."/>
            <person name="Wong G."/>
            <person name="Sternberg P.W."/>
        </authorList>
    </citation>
    <scope>NUCLEOTIDE SEQUENCE [LARGE SCALE GENOMIC DNA]</scope>
    <source>
        <strain evidence="4">MT8872</strain>
    </source>
</reference>
<proteinExistence type="predicted"/>
<dbReference type="WBParaSite" id="Pan_g7296.t1">
    <property type="protein sequence ID" value="Pan_g7296.t1"/>
    <property type="gene ID" value="Pan_g7296"/>
</dbReference>
<feature type="signal peptide" evidence="3">
    <location>
        <begin position="1"/>
        <end position="20"/>
    </location>
</feature>
<evidence type="ECO:0000313" key="5">
    <source>
        <dbReference type="WBParaSite" id="Pan_g7296.t1"/>
    </source>
</evidence>
<evidence type="ECO:0000256" key="1">
    <source>
        <dbReference type="SAM" id="MobiDB-lite"/>
    </source>
</evidence>
<feature type="region of interest" description="Disordered" evidence="1">
    <location>
        <begin position="333"/>
        <end position="355"/>
    </location>
</feature>
<feature type="chain" id="PRO_5028923586" evidence="3">
    <location>
        <begin position="21"/>
        <end position="638"/>
    </location>
</feature>
<protein>
    <submittedName>
        <fullName evidence="5">Peptidase S72 domain-containing protein</fullName>
    </submittedName>
</protein>
<sequence>MFIQCSVLCPIFILFAACHGLELVLEDEYFAANKVCTSEDVPIMFSPFFTFIGNDLALKTADTTLTFNLVLASDFTVQLIFPLLEQLLPQCEQKSSHKLELIPNQGNAITLLAFDYYYFADERKHFIEYGNGLRKPVKNWLKCIIKKDAQFVVCKDFATIFDFQFDFTGSFVRHEEGKSKPQVLLKHSTSTVCPLVLKFPGAKLVDRRNTAISQPPPPPPTTTTTTTTSTMKTVAITETTTSTAEETTTELVSEVKTASSTNNIVIIIFSIIGVILLWMAAGVAVYFIYKRCKKEKHSAPQLSTSQSMPVSLLKMPVLPNAEPVFTTPEVIMDPKQEDKTQSLSKQSTQEAGIDPAIKTEVVQSSAPVPAEPTLPSPVTVDQTKSLAPVATATPKVEKEESKHVDLPPLVIEKPDNYTKIKKTEFDRGQEDSMASEEGCGNNILKLEPLVMAPLAVTDALLESYPADYVEKMALRKATIADRAAMHLQAVIVASNALLKKGFKNDGNTLTGSDALMDWLKSINGSPFLQFVAECVEVRPDVSSPEFNASKIQWRRYLKKIDLVETFRHSCWLGQTQERREFFLLATFFKLEQLAQQYSSDDLKMYPFPVPYLLEIRSEAPHFFKIDDSPIQKKNNTFN</sequence>
<name>A0A7E4W630_PANRE</name>
<feature type="compositionally biased region" description="Polar residues" evidence="1">
    <location>
        <begin position="341"/>
        <end position="350"/>
    </location>
</feature>